<accession>A0A068TIP9</accession>
<keyword evidence="1" id="KW-0614">Plasmid</keyword>
<dbReference type="HOGENOM" id="CLU_1641922_0_0_5"/>
<evidence type="ECO:0000313" key="1">
    <source>
        <dbReference type="EMBL" id="CDN57974.1"/>
    </source>
</evidence>
<dbReference type="AlphaFoldDB" id="A0A068TIP9"/>
<name>A0A068TIP9_NEOGA</name>
<reference evidence="2" key="1">
    <citation type="journal article" date="2014" name="BMC Genomics">
        <title>Genome sequencing of two Neorhizobium galegae strains reveals a noeT gene responsible for the unusual acetylation of the nodulation factors.</title>
        <authorList>
            <person name="Osterman J."/>
            <person name="Marsh J."/>
            <person name="Laine P.K."/>
            <person name="Zeng Z."/>
            <person name="Alatalo E."/>
            <person name="Sullivan J.T."/>
            <person name="Young J.P."/>
            <person name="Thomas-Oates J."/>
            <person name="Paulin L."/>
            <person name="Lindstrom K."/>
        </authorList>
    </citation>
    <scope>NUCLEOTIDE SEQUENCE [LARGE SCALE GENOMIC DNA]</scope>
    <source>
        <strain evidence="2">HAMBI 1141</strain>
        <plasmid evidence="2">II</plasmid>
    </source>
</reference>
<protein>
    <submittedName>
        <fullName evidence="1">Uncharacterized protein</fullName>
    </submittedName>
</protein>
<dbReference type="Proteomes" id="UP000028186">
    <property type="component" value="Plasmid pHAMBI1141a"/>
</dbReference>
<dbReference type="EMBL" id="HG938356">
    <property type="protein sequence ID" value="CDN57974.1"/>
    <property type="molecule type" value="Genomic_DNA"/>
</dbReference>
<geneLocation type="plasmid" evidence="2">
    <name>II</name>
</geneLocation>
<sequence>MIPETHPGDTGHTLGHHPYRTLLRSRRNRSENFDNRIFDVHFKPTSFKAKSCSQSGRNSQAQRIIPFRHDIAVRFYRSQDIAPADDPDELARLNHRQTFDVVASRENSGVGKRLFWRYANELSCHAIAYGRSMCPNIIFKEGTVRTFRERLRADIKRTPAQ</sequence>
<dbReference type="KEGG" id="ngl:RG1141_PA11420"/>
<evidence type="ECO:0000313" key="2">
    <source>
        <dbReference type="Proteomes" id="UP000028186"/>
    </source>
</evidence>
<organism evidence="1 2">
    <name type="scientific">Neorhizobium galegae bv. officinalis bv. officinalis str. HAMBI 1141</name>
    <dbReference type="NCBI Taxonomy" id="1028801"/>
    <lineage>
        <taxon>Bacteria</taxon>
        <taxon>Pseudomonadati</taxon>
        <taxon>Pseudomonadota</taxon>
        <taxon>Alphaproteobacteria</taxon>
        <taxon>Hyphomicrobiales</taxon>
        <taxon>Rhizobiaceae</taxon>
        <taxon>Rhizobium/Agrobacterium group</taxon>
        <taxon>Neorhizobium</taxon>
    </lineage>
</organism>
<proteinExistence type="predicted"/>
<gene>
    <name evidence="1" type="ORF">RG1141_PA11420</name>
</gene>